<evidence type="ECO:0000313" key="3">
    <source>
        <dbReference type="Proteomes" id="UP000606653"/>
    </source>
</evidence>
<feature type="transmembrane region" description="Helical" evidence="1">
    <location>
        <begin position="14"/>
        <end position="33"/>
    </location>
</feature>
<evidence type="ECO:0000313" key="2">
    <source>
        <dbReference type="EMBL" id="GGN98368.1"/>
    </source>
</evidence>
<proteinExistence type="predicted"/>
<organism evidence="2 3">
    <name type="scientific">Saccharibacillus kuerlensis</name>
    <dbReference type="NCBI Taxonomy" id="459527"/>
    <lineage>
        <taxon>Bacteria</taxon>
        <taxon>Bacillati</taxon>
        <taxon>Bacillota</taxon>
        <taxon>Bacilli</taxon>
        <taxon>Bacillales</taxon>
        <taxon>Paenibacillaceae</taxon>
        <taxon>Saccharibacillus</taxon>
    </lineage>
</organism>
<protein>
    <submittedName>
        <fullName evidence="2">Uncharacterized protein</fullName>
    </submittedName>
</protein>
<keyword evidence="1" id="KW-0812">Transmembrane</keyword>
<dbReference type="Proteomes" id="UP000606653">
    <property type="component" value="Unassembled WGS sequence"/>
</dbReference>
<keyword evidence="1" id="KW-0472">Membrane</keyword>
<accession>A0ABQ2L098</accession>
<dbReference type="EMBL" id="BMLN01000004">
    <property type="protein sequence ID" value="GGN98368.1"/>
    <property type="molecule type" value="Genomic_DNA"/>
</dbReference>
<evidence type="ECO:0000256" key="1">
    <source>
        <dbReference type="SAM" id="Phobius"/>
    </source>
</evidence>
<comment type="caution">
    <text evidence="2">The sequence shown here is derived from an EMBL/GenBank/DDBJ whole genome shotgun (WGS) entry which is preliminary data.</text>
</comment>
<name>A0ABQ2L098_9BACL</name>
<keyword evidence="1" id="KW-1133">Transmembrane helix</keyword>
<feature type="transmembrane region" description="Helical" evidence="1">
    <location>
        <begin position="39"/>
        <end position="57"/>
    </location>
</feature>
<reference evidence="3" key="1">
    <citation type="journal article" date="2019" name="Int. J. Syst. Evol. Microbiol.">
        <title>The Global Catalogue of Microorganisms (GCM) 10K type strain sequencing project: providing services to taxonomists for standard genome sequencing and annotation.</title>
        <authorList>
            <consortium name="The Broad Institute Genomics Platform"/>
            <consortium name="The Broad Institute Genome Sequencing Center for Infectious Disease"/>
            <person name="Wu L."/>
            <person name="Ma J."/>
        </authorList>
    </citation>
    <scope>NUCLEOTIDE SEQUENCE [LARGE SCALE GENOMIC DNA]</scope>
    <source>
        <strain evidence="3">CGMCC 1.6964</strain>
    </source>
</reference>
<gene>
    <name evidence="2" type="ORF">GCM10010969_17400</name>
</gene>
<keyword evidence="3" id="KW-1185">Reference proteome</keyword>
<dbReference type="RefSeq" id="WP_018976102.1">
    <property type="nucleotide sequence ID" value="NZ_BMLN01000004.1"/>
</dbReference>
<sequence length="84" mass="10180">MDKRKKQLRLQQKMIFDVLFVILAIAAIFFFELHTFPAILLPLLLAVLRGYTFFVNLRHFRRLSAEIRSEQRPKSRLYEREEEL</sequence>